<dbReference type="EMBL" id="LSRX01000918">
    <property type="protein sequence ID" value="OLP86403.1"/>
    <property type="molecule type" value="Genomic_DNA"/>
</dbReference>
<feature type="region of interest" description="Disordered" evidence="3">
    <location>
        <begin position="593"/>
        <end position="617"/>
    </location>
</feature>
<evidence type="ECO:0000256" key="1">
    <source>
        <dbReference type="ARBA" id="ARBA00022441"/>
    </source>
</evidence>
<feature type="region of interest" description="Disordered" evidence="3">
    <location>
        <begin position="769"/>
        <end position="819"/>
    </location>
</feature>
<keyword evidence="1" id="KW-0880">Kelch repeat</keyword>
<name>A0A1Q9CU44_SYMMI</name>
<comment type="caution">
    <text evidence="5">The sequence shown here is derived from an EMBL/GenBank/DDBJ whole genome shotgun (WGS) entry which is preliminary data.</text>
</comment>
<dbReference type="InterPro" id="IPR051568">
    <property type="entry name" value="LZTR1/Attractin"/>
</dbReference>
<dbReference type="InterPro" id="IPR011043">
    <property type="entry name" value="Gal_Oxase/kelch_b-propeller"/>
</dbReference>
<dbReference type="AlphaFoldDB" id="A0A1Q9CU44"/>
<evidence type="ECO:0000256" key="3">
    <source>
        <dbReference type="SAM" id="MobiDB-lite"/>
    </source>
</evidence>
<dbReference type="Proteomes" id="UP000186817">
    <property type="component" value="Unassembled WGS sequence"/>
</dbReference>
<dbReference type="EMBL" id="LSRX01000918">
    <property type="protein sequence ID" value="OLP86405.1"/>
    <property type="molecule type" value="Genomic_DNA"/>
</dbReference>
<feature type="compositionally biased region" description="Basic and acidic residues" evidence="3">
    <location>
        <begin position="797"/>
        <end position="807"/>
    </location>
</feature>
<dbReference type="Pfam" id="PF24681">
    <property type="entry name" value="Kelch_KLHDC2_KLHL20_DRC7"/>
    <property type="match status" value="1"/>
</dbReference>
<evidence type="ECO:0000313" key="6">
    <source>
        <dbReference type="Proteomes" id="UP000186817"/>
    </source>
</evidence>
<dbReference type="OMA" id="DEAFISW"/>
<dbReference type="OrthoDB" id="434782at2759"/>
<feature type="compositionally biased region" description="Polar residues" evidence="3">
    <location>
        <begin position="782"/>
        <end position="796"/>
    </location>
</feature>
<dbReference type="SUPFAM" id="SSF50965">
    <property type="entry name" value="Galactose oxidase, central domain"/>
    <property type="match status" value="1"/>
</dbReference>
<keyword evidence="6" id="KW-1185">Reference proteome</keyword>
<feature type="region of interest" description="Disordered" evidence="3">
    <location>
        <begin position="315"/>
        <end position="557"/>
    </location>
</feature>
<keyword evidence="2" id="KW-0677">Repeat</keyword>
<protein>
    <submittedName>
        <fullName evidence="5">Uncharacterized protein</fullName>
    </submittedName>
</protein>
<proteinExistence type="predicted"/>
<sequence>MARGEWSRVTDLADAGLVRPAARSEHIGAWDEARQVLLIHGGSNLEGDLWAFDATSEAWTRTVTAVAPAARAAHAAGWDPAKQALWVHGGHNSQTKTWFRDVWRFQSGAWTLEFDGAGPCGRQAHVAVWVSSTSSLWVHGGWTGSRRLSDLWSYNDQAHGWQELAPVAPSGVPPARSHHVAVWDGTGQALWMHGGYNDSLLGDLWTLDASGLSWTEVVFDGGPTARSGHAAVWDDANRRLWLHGGNDGFLKRELWRYETGSNIWSLVAEHAGPSGRWSHAAAWDGLNQVIYIHGGYNSSLCGDLWKFWVTTTSTTSTASSTSTSSSSSTTGSTSTTVTSSTSATATRTSSSSSQSSSSSSSSRTTSSSSSSSFSSTTSISSTSTTETRSSSTSSTSTSSSSTSTSSSSSSVTTTWSSSTTHTSSSSSTSSRTSSSSSVTSSSITSSRSTSTTLTSSTSISSTSSSTSSSSTSTKSRSSSSITSTSGTSSTSMSSTSSSISDTSTSASSSSASQSSSSSSASLTGTPTTGTRSTSISAISGSSTSRTSTGASSSSSSTSSAAAFASGSALPTRTSSSSTYGSDALAFKKSTTTTSGISTTRSTTGTSSSTSCNSTASSSPATLVARTARAVASSHIASPAATTAATATEIPSLPDSLLAAVLAVGIQAFCAVCACFVVYRAFLFAVIPFASDARLSELQPLPSPRRKGQLVVEAPVFRPLPPLPLSSQRSPNPPLVVLVHFQGALPILPRLWLVPVSQGFPTVAIMRNFGREPQPSPIMPRSAATTTRVPQRGSSDQLSRHEQHEMSRHPGPQQRVPLAPTPRITRLELEPPSERPHQHHGHGMLGPTSHQRVFRSQPRVQLMPEAPTWPTAKFGRRLLKEPGMLLGPCKLHPQGRSTVCPSETRHPQAIPSPMIQPARERKQGPGPSPLAPNITRPTPRFQRRTPDQGTAAWIHEMLDPTHSLNAKVPKLPRPKPLQATYPAGPLRPDWPGDVIWIHEMLDSIYSFTSKEAKLQVLPLKATYPESFLEADWPRDATWIHEILDSSYSFTSKEAKLKARPIGARYPEVCLRVNEPRDATWIHEMLDSVHSFTSQKPSTQFLPLRRAYRERPLQANWKGVRGGLMPVHNSTPAWSFSRSNRMPHSVSMSPATGKRKFQEQSRRIAKRAVSREAERQGLASPQRQRPRSHSMPGS</sequence>
<feature type="compositionally biased region" description="Polar residues" evidence="3">
    <location>
        <begin position="1133"/>
        <end position="1148"/>
    </location>
</feature>
<reference evidence="5 6" key="1">
    <citation type="submission" date="2016-02" db="EMBL/GenBank/DDBJ databases">
        <title>Genome analysis of coral dinoflagellate symbionts highlights evolutionary adaptations to a symbiotic lifestyle.</title>
        <authorList>
            <person name="Aranda M."/>
            <person name="Li Y."/>
            <person name="Liew Y.J."/>
            <person name="Baumgarten S."/>
            <person name="Simakov O."/>
            <person name="Wilson M."/>
            <person name="Piel J."/>
            <person name="Ashoor H."/>
            <person name="Bougouffa S."/>
            <person name="Bajic V.B."/>
            <person name="Ryu T."/>
            <person name="Ravasi T."/>
            <person name="Bayer T."/>
            <person name="Micklem G."/>
            <person name="Kim H."/>
            <person name="Bhak J."/>
            <person name="Lajeunesse T.C."/>
            <person name="Voolstra C.R."/>
        </authorList>
    </citation>
    <scope>NUCLEOTIDE SEQUENCE [LARGE SCALE GENOMIC DNA]</scope>
    <source>
        <strain evidence="5 6">CCMP2467</strain>
    </source>
</reference>
<dbReference type="PANTHER" id="PTHR46376">
    <property type="entry name" value="LEUCINE-ZIPPER-LIKE TRANSCRIPTIONAL REGULATOR 1"/>
    <property type="match status" value="1"/>
</dbReference>
<dbReference type="InterPro" id="IPR015915">
    <property type="entry name" value="Kelch-typ_b-propeller"/>
</dbReference>
<dbReference type="Gene3D" id="2.120.10.80">
    <property type="entry name" value="Kelch-type beta propeller"/>
    <property type="match status" value="2"/>
</dbReference>
<evidence type="ECO:0000256" key="2">
    <source>
        <dbReference type="ARBA" id="ARBA00022737"/>
    </source>
</evidence>
<accession>A0A1Q9CU44</accession>
<feature type="region of interest" description="Disordered" evidence="3">
    <location>
        <begin position="1133"/>
        <end position="1192"/>
    </location>
</feature>
<evidence type="ECO:0000313" key="4">
    <source>
        <dbReference type="EMBL" id="OLP86403.1"/>
    </source>
</evidence>
<gene>
    <name evidence="5" type="ORF">AK812_SmicGene32485</name>
    <name evidence="4" type="ORF">AK812_SmicGene32489</name>
</gene>
<feature type="region of interest" description="Disordered" evidence="3">
    <location>
        <begin position="917"/>
        <end position="944"/>
    </location>
</feature>
<dbReference type="GO" id="GO:0005794">
    <property type="term" value="C:Golgi apparatus"/>
    <property type="evidence" value="ECO:0007669"/>
    <property type="project" value="TreeGrafter"/>
</dbReference>
<organism evidence="5 6">
    <name type="scientific">Symbiodinium microadriaticum</name>
    <name type="common">Dinoflagellate</name>
    <name type="synonym">Zooxanthella microadriatica</name>
    <dbReference type="NCBI Taxonomy" id="2951"/>
    <lineage>
        <taxon>Eukaryota</taxon>
        <taxon>Sar</taxon>
        <taxon>Alveolata</taxon>
        <taxon>Dinophyceae</taxon>
        <taxon>Suessiales</taxon>
        <taxon>Symbiodiniaceae</taxon>
        <taxon>Symbiodinium</taxon>
    </lineage>
</organism>
<evidence type="ECO:0000313" key="5">
    <source>
        <dbReference type="EMBL" id="OLP86405.1"/>
    </source>
</evidence>
<dbReference type="PANTHER" id="PTHR46376:SF1">
    <property type="entry name" value="LEUCINE-ZIPPER-LIKE TRANSCRIPTIONAL REGULATOR 1"/>
    <property type="match status" value="1"/>
</dbReference>